<dbReference type="InterPro" id="IPR001388">
    <property type="entry name" value="Synaptobrevin-like"/>
</dbReference>
<dbReference type="SUPFAM" id="SSF58038">
    <property type="entry name" value="SNARE fusion complex"/>
    <property type="match status" value="1"/>
</dbReference>
<dbReference type="PANTHER" id="PTHR45701">
    <property type="entry name" value="SYNAPTOBREVIN FAMILY MEMBER"/>
    <property type="match status" value="1"/>
</dbReference>
<feature type="domain" description="V-SNARE coiled-coil homology" evidence="5">
    <location>
        <begin position="20"/>
        <end position="80"/>
    </location>
</feature>
<dbReference type="Gene3D" id="1.20.5.110">
    <property type="match status" value="1"/>
</dbReference>
<evidence type="ECO:0000256" key="2">
    <source>
        <dbReference type="ARBA" id="ARBA00046280"/>
    </source>
</evidence>
<evidence type="ECO:0000313" key="7">
    <source>
        <dbReference type="Proteomes" id="UP000593565"/>
    </source>
</evidence>
<dbReference type="PROSITE" id="PS50892">
    <property type="entry name" value="V_SNARE"/>
    <property type="match status" value="1"/>
</dbReference>
<dbReference type="InterPro" id="IPR016444">
    <property type="entry name" value="Synaptobrevin/VAMP"/>
</dbReference>
<comment type="caution">
    <text evidence="6">The sequence shown here is derived from an EMBL/GenBank/DDBJ whole genome shotgun (WGS) entry which is preliminary data.</text>
</comment>
<dbReference type="Pfam" id="PF00957">
    <property type="entry name" value="Synaptobrevin"/>
    <property type="match status" value="1"/>
</dbReference>
<comment type="similarity">
    <text evidence="1">Belongs to the synaptobrevin family.</text>
</comment>
<comment type="subcellular location">
    <subcellularLocation>
        <location evidence="2">Endomembrane system</location>
        <topology evidence="2">Single-pass type IV membrane protein</topology>
    </subcellularLocation>
</comment>
<evidence type="ECO:0000256" key="3">
    <source>
        <dbReference type="PROSITE-ProRule" id="PRU00290"/>
    </source>
</evidence>
<protein>
    <recommendedName>
        <fullName evidence="5">V-SNARE coiled-coil homology domain-containing protein</fullName>
    </recommendedName>
</protein>
<evidence type="ECO:0000259" key="5">
    <source>
        <dbReference type="PROSITE" id="PS50892"/>
    </source>
</evidence>
<proteinExistence type="inferred from homology"/>
<gene>
    <name evidence="6" type="ORF">AMELA_G00241910</name>
</gene>
<keyword evidence="3" id="KW-0175">Coiled coil</keyword>
<reference evidence="6 7" key="1">
    <citation type="submission" date="2020-02" db="EMBL/GenBank/DDBJ databases">
        <title>A chromosome-scale genome assembly of the black bullhead catfish (Ameiurus melas).</title>
        <authorList>
            <person name="Wen M."/>
            <person name="Zham M."/>
            <person name="Cabau C."/>
            <person name="Klopp C."/>
            <person name="Donnadieu C."/>
            <person name="Roques C."/>
            <person name="Bouchez O."/>
            <person name="Lampietro C."/>
            <person name="Jouanno E."/>
            <person name="Herpin A."/>
            <person name="Louis A."/>
            <person name="Berthelot C."/>
            <person name="Parey E."/>
            <person name="Roest-Crollius H."/>
            <person name="Braasch I."/>
            <person name="Postlethwait J."/>
            <person name="Robinson-Rechavi M."/>
            <person name="Echchiki A."/>
            <person name="Begum T."/>
            <person name="Montfort J."/>
            <person name="Schartl M."/>
            <person name="Bobe J."/>
            <person name="Guiguen Y."/>
        </authorList>
    </citation>
    <scope>NUCLEOTIDE SEQUENCE [LARGE SCALE GENOMIC DNA]</scope>
    <source>
        <strain evidence="6">M_S1</strain>
        <tissue evidence="6">Blood</tissue>
    </source>
</reference>
<dbReference type="GO" id="GO:0016192">
    <property type="term" value="P:vesicle-mediated transport"/>
    <property type="evidence" value="ECO:0007669"/>
    <property type="project" value="InterPro"/>
</dbReference>
<dbReference type="PRINTS" id="PR00219">
    <property type="entry name" value="SYNAPTOBREVN"/>
</dbReference>
<dbReference type="CDD" id="cd15843">
    <property type="entry name" value="R-SNARE"/>
    <property type="match status" value="1"/>
</dbReference>
<dbReference type="EMBL" id="JAAGNN010000022">
    <property type="protein sequence ID" value="KAF4074659.1"/>
    <property type="molecule type" value="Genomic_DNA"/>
</dbReference>
<evidence type="ECO:0000256" key="1">
    <source>
        <dbReference type="ARBA" id="ARBA00008025"/>
    </source>
</evidence>
<keyword evidence="7" id="KW-1185">Reference proteome</keyword>
<dbReference type="InterPro" id="IPR042855">
    <property type="entry name" value="V_SNARE_CC"/>
</dbReference>
<keyword evidence="4" id="KW-0472">Membrane</keyword>
<evidence type="ECO:0000256" key="4">
    <source>
        <dbReference type="SAM" id="Phobius"/>
    </source>
</evidence>
<feature type="transmembrane region" description="Helical" evidence="4">
    <location>
        <begin position="82"/>
        <end position="106"/>
    </location>
</feature>
<keyword evidence="4" id="KW-0812">Transmembrane</keyword>
<dbReference type="Proteomes" id="UP000593565">
    <property type="component" value="Unassembled WGS sequence"/>
</dbReference>
<evidence type="ECO:0000313" key="6">
    <source>
        <dbReference type="EMBL" id="KAF4074659.1"/>
    </source>
</evidence>
<dbReference type="GO" id="GO:0012505">
    <property type="term" value="C:endomembrane system"/>
    <property type="evidence" value="ECO:0007669"/>
    <property type="project" value="UniProtKB-SubCell"/>
</dbReference>
<accession>A0A7J5ZYA0</accession>
<sequence>MSFSSQQQEHRTIMEERQSLVENLHQDLDDVLVIMQENVRKARERGENLEELNHRADKMLMFSRRFGRTTSNLNGNQHQANVTFKGICCGFFFFIIIAVLIVVIIATHKHWI</sequence>
<dbReference type="AlphaFoldDB" id="A0A7J5ZYA0"/>
<name>A0A7J5ZYA0_AMEME</name>
<keyword evidence="4" id="KW-1133">Transmembrane helix</keyword>
<organism evidence="6 7">
    <name type="scientific">Ameiurus melas</name>
    <name type="common">Black bullhead</name>
    <name type="synonym">Silurus melas</name>
    <dbReference type="NCBI Taxonomy" id="219545"/>
    <lineage>
        <taxon>Eukaryota</taxon>
        <taxon>Metazoa</taxon>
        <taxon>Chordata</taxon>
        <taxon>Craniata</taxon>
        <taxon>Vertebrata</taxon>
        <taxon>Euteleostomi</taxon>
        <taxon>Actinopterygii</taxon>
        <taxon>Neopterygii</taxon>
        <taxon>Teleostei</taxon>
        <taxon>Ostariophysi</taxon>
        <taxon>Siluriformes</taxon>
        <taxon>Ictaluridae</taxon>
        <taxon>Ameiurus</taxon>
    </lineage>
</organism>
<dbReference type="GO" id="GO:0016020">
    <property type="term" value="C:membrane"/>
    <property type="evidence" value="ECO:0007669"/>
    <property type="project" value="InterPro"/>
</dbReference>